<dbReference type="InterPro" id="IPR036388">
    <property type="entry name" value="WH-like_DNA-bd_sf"/>
</dbReference>
<dbReference type="RefSeq" id="WP_213356592.1">
    <property type="nucleotide sequence ID" value="NZ_JAHBGB010000046.1"/>
</dbReference>
<dbReference type="Proteomes" id="UP001597299">
    <property type="component" value="Unassembled WGS sequence"/>
</dbReference>
<gene>
    <name evidence="1" type="ORF">ACFSNC_25310</name>
</gene>
<accession>A0ABW4Z518</accession>
<evidence type="ECO:0000313" key="2">
    <source>
        <dbReference type="Proteomes" id="UP001597299"/>
    </source>
</evidence>
<dbReference type="InterPro" id="IPR009057">
    <property type="entry name" value="Homeodomain-like_sf"/>
</dbReference>
<evidence type="ECO:0000313" key="1">
    <source>
        <dbReference type="EMBL" id="MFD2143711.1"/>
    </source>
</evidence>
<protein>
    <submittedName>
        <fullName evidence="1">DUF433 domain-containing protein</fullName>
    </submittedName>
</protein>
<dbReference type="Gene3D" id="1.10.10.10">
    <property type="entry name" value="Winged helix-like DNA-binding domain superfamily/Winged helix DNA-binding domain"/>
    <property type="match status" value="1"/>
</dbReference>
<dbReference type="InterPro" id="IPR007367">
    <property type="entry name" value="DUF433"/>
</dbReference>
<sequence>MAALAELLRPAEAAVVAAVELRDVNRAIDEHILSKDFISLDNGRRVHAAACTLIAFYFDSARRLTSEERIQAIRESEARILAVEWETWASNLLGDWTVRHDFLTIDLAPFVRRTGERLGDLIAARAMVVSDPAILDGTPVVEGTRVPVHDVAAALAAGASMERVREAYPSLGEREIRLSALYAEANPQRGRPRTPVSLPEGSVIVTDRRVSRRRAAR</sequence>
<keyword evidence="2" id="KW-1185">Reference proteome</keyword>
<proteinExistence type="predicted"/>
<dbReference type="EMBL" id="JBHUHD010000004">
    <property type="protein sequence ID" value="MFD2143711.1"/>
    <property type="molecule type" value="Genomic_DNA"/>
</dbReference>
<reference evidence="2" key="1">
    <citation type="journal article" date="2019" name="Int. J. Syst. Evol. Microbiol.">
        <title>The Global Catalogue of Microorganisms (GCM) 10K type strain sequencing project: providing services to taxonomists for standard genome sequencing and annotation.</title>
        <authorList>
            <consortium name="The Broad Institute Genomics Platform"/>
            <consortium name="The Broad Institute Genome Sequencing Center for Infectious Disease"/>
            <person name="Wu L."/>
            <person name="Ma J."/>
        </authorList>
    </citation>
    <scope>NUCLEOTIDE SEQUENCE [LARGE SCALE GENOMIC DNA]</scope>
    <source>
        <strain evidence="2">CCM 7435</strain>
    </source>
</reference>
<name>A0ABW4Z518_9HYPH</name>
<dbReference type="SUPFAM" id="SSF46689">
    <property type="entry name" value="Homeodomain-like"/>
    <property type="match status" value="1"/>
</dbReference>
<comment type="caution">
    <text evidence="1">The sequence shown here is derived from an EMBL/GenBank/DDBJ whole genome shotgun (WGS) entry which is preliminary data.</text>
</comment>
<organism evidence="1 2">
    <name type="scientific">Ancylobacter oerskovii</name>
    <dbReference type="NCBI Taxonomy" id="459519"/>
    <lineage>
        <taxon>Bacteria</taxon>
        <taxon>Pseudomonadati</taxon>
        <taxon>Pseudomonadota</taxon>
        <taxon>Alphaproteobacteria</taxon>
        <taxon>Hyphomicrobiales</taxon>
        <taxon>Xanthobacteraceae</taxon>
        <taxon>Ancylobacter</taxon>
    </lineage>
</organism>
<dbReference type="Pfam" id="PF04255">
    <property type="entry name" value="DUF433"/>
    <property type="match status" value="1"/>
</dbReference>